<gene>
    <name evidence="2" type="ORF">CBF35_03420</name>
</gene>
<reference evidence="2 3" key="1">
    <citation type="submission" date="2017-05" db="EMBL/GenBank/DDBJ databases">
        <title>Vagococcus spp. assemblies.</title>
        <authorList>
            <person name="Gulvik C.A."/>
        </authorList>
    </citation>
    <scope>NUCLEOTIDE SEQUENCE [LARGE SCALE GENOMIC DNA]</scope>
    <source>
        <strain evidence="2 3">NCFB 2777</strain>
    </source>
</reference>
<proteinExistence type="inferred from homology"/>
<dbReference type="InterPro" id="IPR026893">
    <property type="entry name" value="Tyr/Ser_Pase_IphP-type"/>
</dbReference>
<dbReference type="PANTHER" id="PTHR31126">
    <property type="entry name" value="TYROSINE-PROTEIN PHOSPHATASE"/>
    <property type="match status" value="1"/>
</dbReference>
<dbReference type="Proteomes" id="UP000287239">
    <property type="component" value="Unassembled WGS sequence"/>
</dbReference>
<sequence length="255" mass="28322">MKGNDRMKTLVNFRDAGGYATLDGTVVKKGKIFRSGEIVQLAADDYRAFTETYGIKQIFDLRGSSELSERPDDQFEGVDYINIDIMKDSKGQSASLEDMTSGKALSANDKMLGIYHDMILTDSAKLGYKKYLEMLGANDDPFIFHCFAGKDHTGIAAALLLGVLNVSKEDIYHDFLRTNTLRKPANDQMLAELIKKGVPDNQLAEIETLMTVKKEYLDQAFEIMETQFGGLLGFVKDGLGISDNLVAKLKTLYTV</sequence>
<dbReference type="EMBL" id="NGJU01000004">
    <property type="protein sequence ID" value="RST96987.1"/>
    <property type="molecule type" value="Genomic_DNA"/>
</dbReference>
<accession>A0A429ZTD0</accession>
<evidence type="ECO:0008006" key="4">
    <source>
        <dbReference type="Google" id="ProtNLM"/>
    </source>
</evidence>
<evidence type="ECO:0000313" key="3">
    <source>
        <dbReference type="Proteomes" id="UP000287239"/>
    </source>
</evidence>
<name>A0A429ZTD0_9ENTE</name>
<comment type="similarity">
    <text evidence="1">Belongs to the protein-tyrosine phosphatase family.</text>
</comment>
<dbReference type="GO" id="GO:0004721">
    <property type="term" value="F:phosphoprotein phosphatase activity"/>
    <property type="evidence" value="ECO:0007669"/>
    <property type="project" value="InterPro"/>
</dbReference>
<evidence type="ECO:0000256" key="1">
    <source>
        <dbReference type="ARBA" id="ARBA00009580"/>
    </source>
</evidence>
<evidence type="ECO:0000313" key="2">
    <source>
        <dbReference type="EMBL" id="RST96987.1"/>
    </source>
</evidence>
<dbReference type="InterPro" id="IPR029021">
    <property type="entry name" value="Prot-tyrosine_phosphatase-like"/>
</dbReference>
<comment type="caution">
    <text evidence="2">The sequence shown here is derived from an EMBL/GenBank/DDBJ whole genome shotgun (WGS) entry which is preliminary data.</text>
</comment>
<protein>
    <recommendedName>
        <fullName evidence="4">Tyrosine specific protein phosphatases domain-containing protein</fullName>
    </recommendedName>
</protein>
<dbReference type="Pfam" id="PF13350">
    <property type="entry name" value="Y_phosphatase3"/>
    <property type="match status" value="1"/>
</dbReference>
<dbReference type="OrthoDB" id="1188001at2"/>
<organism evidence="2 3">
    <name type="scientific">Vagococcus salmoninarum</name>
    <dbReference type="NCBI Taxonomy" id="2739"/>
    <lineage>
        <taxon>Bacteria</taxon>
        <taxon>Bacillati</taxon>
        <taxon>Bacillota</taxon>
        <taxon>Bacilli</taxon>
        <taxon>Lactobacillales</taxon>
        <taxon>Enterococcaceae</taxon>
        <taxon>Vagococcus</taxon>
    </lineage>
</organism>
<dbReference type="AlphaFoldDB" id="A0A429ZTD0"/>
<dbReference type="SUPFAM" id="SSF52799">
    <property type="entry name" value="(Phosphotyrosine protein) phosphatases II"/>
    <property type="match status" value="1"/>
</dbReference>
<keyword evidence="3" id="KW-1185">Reference proteome</keyword>
<dbReference type="PANTHER" id="PTHR31126:SF1">
    <property type="entry name" value="TYROSINE SPECIFIC PROTEIN PHOSPHATASES DOMAIN-CONTAINING PROTEIN"/>
    <property type="match status" value="1"/>
</dbReference>
<dbReference type="Gene3D" id="3.90.190.10">
    <property type="entry name" value="Protein tyrosine phosphatase superfamily"/>
    <property type="match status" value="1"/>
</dbReference>